<accession>A0A1D3UIG8</accession>
<evidence type="ECO:0000256" key="9">
    <source>
        <dbReference type="ARBA" id="ARBA00047340"/>
    </source>
</evidence>
<dbReference type="UniPathway" id="UPA00061">
    <property type="reaction ID" value="UER00516"/>
</dbReference>
<comment type="function">
    <text evidence="10">Catalyzes the synthesis of alpha-ribazole-5'-phosphate from nicotinate mononucleotide (NAMN) and 5,6-dimethylbenzimidazole (DMB).</text>
</comment>
<evidence type="ECO:0000256" key="6">
    <source>
        <dbReference type="ARBA" id="ARBA00022676"/>
    </source>
</evidence>
<comment type="similarity">
    <text evidence="2 10">Belongs to the CobT family.</text>
</comment>
<dbReference type="InterPro" id="IPR003200">
    <property type="entry name" value="Nict_dMeBzImd_PRibTrfase"/>
</dbReference>
<dbReference type="FunFam" id="3.40.50.10210:FF:000001">
    <property type="entry name" value="Nicotinate-nucleotide--dimethylbenzimidazole phosphoribosyltransferase"/>
    <property type="match status" value="1"/>
</dbReference>
<evidence type="ECO:0000256" key="2">
    <source>
        <dbReference type="ARBA" id="ARBA00007110"/>
    </source>
</evidence>
<reference evidence="12 13" key="1">
    <citation type="submission" date="2016-09" db="EMBL/GenBank/DDBJ databases">
        <authorList>
            <person name="Capua I."/>
            <person name="De Benedictis P."/>
            <person name="Joannis T."/>
            <person name="Lombin L.H."/>
            <person name="Cattoli G."/>
        </authorList>
    </citation>
    <scope>NUCLEOTIDE SEQUENCE [LARGE SCALE GENOMIC DNA]</scope>
    <source>
        <strain evidence="12 13">UB20</strain>
    </source>
</reference>
<dbReference type="Gene3D" id="3.40.50.10210">
    <property type="match status" value="1"/>
</dbReference>
<dbReference type="SUPFAM" id="SSF52733">
    <property type="entry name" value="Nicotinate mononucleotide:5,6-dimethylbenzimidazole phosphoribosyltransferase (CobT)"/>
    <property type="match status" value="1"/>
</dbReference>
<reference evidence="11 14" key="2">
    <citation type="submission" date="2017-09" db="EMBL/GenBank/DDBJ databases">
        <title>Phase variable restriction modification systems are present in the genome sequences of periodontal pathogens Prevotella intermedia, Tannerella forsythia and Porphyromonas gingivalis.</title>
        <authorList>
            <person name="Haigh R.D."/>
            <person name="Crawford L."/>
            <person name="Ralph J."/>
            <person name="Wanford J."/>
            <person name="Vartoukian S.R."/>
            <person name="Hijazib K."/>
            <person name="Wade W."/>
            <person name="Oggioni M.R."/>
        </authorList>
    </citation>
    <scope>NUCLEOTIDE SEQUENCE [LARGE SCALE GENOMIC DNA]</scope>
    <source>
        <strain evidence="11 14">WW11663</strain>
    </source>
</reference>
<evidence type="ECO:0000256" key="7">
    <source>
        <dbReference type="ARBA" id="ARBA00022679"/>
    </source>
</evidence>
<dbReference type="HAMAP" id="MF_00230">
    <property type="entry name" value="CobT"/>
    <property type="match status" value="1"/>
</dbReference>
<dbReference type="InterPro" id="IPR023195">
    <property type="entry name" value="Nict_dMeBzImd_PRibTrfase_N"/>
</dbReference>
<evidence type="ECO:0000256" key="4">
    <source>
        <dbReference type="ARBA" id="ARBA00015486"/>
    </source>
</evidence>
<keyword evidence="5 10" id="KW-0169">Cobalamin biosynthesis</keyword>
<gene>
    <name evidence="10 12" type="primary">cobT</name>
    <name evidence="11" type="ORF">CLI86_06935</name>
    <name evidence="12" type="ORF">TFUB20_00872</name>
</gene>
<dbReference type="Pfam" id="PF02277">
    <property type="entry name" value="DBI_PRT"/>
    <property type="match status" value="1"/>
</dbReference>
<evidence type="ECO:0000313" key="13">
    <source>
        <dbReference type="Proteomes" id="UP000182057"/>
    </source>
</evidence>
<dbReference type="AlphaFoldDB" id="A0A1D3UIG8"/>
<dbReference type="PANTHER" id="PTHR43463">
    <property type="entry name" value="NICOTINATE-NUCLEOTIDE--DIMETHYLBENZIMIDAZOLE PHOSPHORIBOSYLTRANSFERASE"/>
    <property type="match status" value="1"/>
</dbReference>
<protein>
    <recommendedName>
        <fullName evidence="4 10">Nicotinate-nucleotide--dimethylbenzimidazole phosphoribosyltransferase</fullName>
        <shortName evidence="10">NN:DBI PRT</shortName>
        <ecNumber evidence="3 10">2.4.2.21</ecNumber>
    </recommendedName>
    <alternativeName>
        <fullName evidence="8 10">N(1)-alpha-phosphoribosyltransferase</fullName>
    </alternativeName>
</protein>
<comment type="pathway">
    <text evidence="1 10">Nucleoside biosynthesis; alpha-ribazole biosynthesis; alpha-ribazole from 5,6-dimethylbenzimidazole: step 1/2.</text>
</comment>
<dbReference type="NCBIfam" id="NF000996">
    <property type="entry name" value="PRK00105.1"/>
    <property type="match status" value="1"/>
</dbReference>
<dbReference type="GO" id="GO:0008939">
    <property type="term" value="F:nicotinate-nucleotide-dimethylbenzimidazole phosphoribosyltransferase activity"/>
    <property type="evidence" value="ECO:0007669"/>
    <property type="project" value="UniProtKB-UniRule"/>
</dbReference>
<comment type="catalytic activity">
    <reaction evidence="9 10">
        <text>5,6-dimethylbenzimidazole + nicotinate beta-D-ribonucleotide = alpha-ribazole 5'-phosphate + nicotinate + H(+)</text>
        <dbReference type="Rhea" id="RHEA:11196"/>
        <dbReference type="ChEBI" id="CHEBI:15378"/>
        <dbReference type="ChEBI" id="CHEBI:15890"/>
        <dbReference type="ChEBI" id="CHEBI:32544"/>
        <dbReference type="ChEBI" id="CHEBI:57502"/>
        <dbReference type="ChEBI" id="CHEBI:57918"/>
        <dbReference type="EC" id="2.4.2.21"/>
    </reaction>
</comment>
<evidence type="ECO:0000313" key="12">
    <source>
        <dbReference type="EMBL" id="SCQ19956.1"/>
    </source>
</evidence>
<dbReference type="RefSeq" id="WP_046826054.1">
    <property type="nucleotide sequence ID" value="NZ_CALHNL010000089.1"/>
</dbReference>
<dbReference type="InterPro" id="IPR036087">
    <property type="entry name" value="Nict_dMeBzImd_PRibTrfase_sf"/>
</dbReference>
<dbReference type="EMBL" id="NSLJ01000015">
    <property type="protein sequence ID" value="PDP43690.1"/>
    <property type="molecule type" value="Genomic_DNA"/>
</dbReference>
<dbReference type="EMBL" id="FMMM01000031">
    <property type="protein sequence ID" value="SCQ19956.1"/>
    <property type="molecule type" value="Genomic_DNA"/>
</dbReference>
<keyword evidence="6 10" id="KW-0328">Glycosyltransferase</keyword>
<dbReference type="OrthoDB" id="9781491at2"/>
<keyword evidence="7 10" id="KW-0808">Transferase</keyword>
<dbReference type="Proteomes" id="UP000182057">
    <property type="component" value="Unassembled WGS sequence"/>
</dbReference>
<evidence type="ECO:0000256" key="5">
    <source>
        <dbReference type="ARBA" id="ARBA00022573"/>
    </source>
</evidence>
<evidence type="ECO:0000256" key="3">
    <source>
        <dbReference type="ARBA" id="ARBA00011991"/>
    </source>
</evidence>
<dbReference type="NCBIfam" id="TIGR03160">
    <property type="entry name" value="cobT_DBIPRT"/>
    <property type="match status" value="1"/>
</dbReference>
<evidence type="ECO:0000313" key="14">
    <source>
        <dbReference type="Proteomes" id="UP000219259"/>
    </source>
</evidence>
<dbReference type="InterPro" id="IPR017846">
    <property type="entry name" value="Nict_dMeBzImd_PRibTrfase_bact"/>
</dbReference>
<proteinExistence type="inferred from homology"/>
<dbReference type="Proteomes" id="UP000219259">
    <property type="component" value="Unassembled WGS sequence"/>
</dbReference>
<dbReference type="CDD" id="cd02439">
    <property type="entry name" value="DMB-PRT_CobT"/>
    <property type="match status" value="1"/>
</dbReference>
<evidence type="ECO:0000313" key="11">
    <source>
        <dbReference type="EMBL" id="PDP43690.1"/>
    </source>
</evidence>
<feature type="active site" description="Proton acceptor" evidence="10">
    <location>
        <position position="313"/>
    </location>
</feature>
<name>A0A1D3UIG8_TANFO</name>
<dbReference type="GO" id="GO:0009236">
    <property type="term" value="P:cobalamin biosynthetic process"/>
    <property type="evidence" value="ECO:0007669"/>
    <property type="project" value="UniProtKB-UniRule"/>
</dbReference>
<evidence type="ECO:0000256" key="10">
    <source>
        <dbReference type="HAMAP-Rule" id="MF_00230"/>
    </source>
</evidence>
<evidence type="ECO:0000256" key="8">
    <source>
        <dbReference type="ARBA" id="ARBA00030686"/>
    </source>
</evidence>
<organism evidence="12 13">
    <name type="scientific">Tannerella forsythia</name>
    <name type="common">Bacteroides forsythus</name>
    <dbReference type="NCBI Taxonomy" id="28112"/>
    <lineage>
        <taxon>Bacteria</taxon>
        <taxon>Pseudomonadati</taxon>
        <taxon>Bacteroidota</taxon>
        <taxon>Bacteroidia</taxon>
        <taxon>Bacteroidales</taxon>
        <taxon>Tannerellaceae</taxon>
        <taxon>Tannerella</taxon>
    </lineage>
</organism>
<dbReference type="Gene3D" id="1.10.1610.10">
    <property type="match status" value="1"/>
</dbReference>
<evidence type="ECO:0000256" key="1">
    <source>
        <dbReference type="ARBA" id="ARBA00005049"/>
    </source>
</evidence>
<dbReference type="PANTHER" id="PTHR43463:SF1">
    <property type="entry name" value="NICOTINATE-NUCLEOTIDE--DIMETHYLBENZIMIDAZOLE PHOSPHORIBOSYLTRANSFERASE"/>
    <property type="match status" value="1"/>
</dbReference>
<dbReference type="EC" id="2.4.2.21" evidence="3 10"/>
<sequence length="346" mass="37861">MKQFHIQKPDEHIREALQEKIDDLTKPKGSLGRLEELALQAGLIQQTLSPSLRRPFNLIFAADHGITEEGVSISPKEVTWQQCIHFIKSSGGGVNFLCRQHGFMLKVIDAGVDYDFPPGLGIIDRKVRKGTRNYLHEAAMTREEMELCVECGAAVVRDVHATGCNVVSFGEMGIGNSSSSSLWMTCLTDIPLQQCVGAGSGLDSAGIRHKYDVLRRALEQARGERSTEEVMSRFGGYEMVMAVGGMLQAAEAKMLILVDGFIMTNCMLAAARLYPDVLSYAVFGHCGDEAGHRLVLQALGARPLLDLGMRLGEGTGAICAYPLIESAVRMINEMDSFGKGRITKYF</sequence>